<evidence type="ECO:0000256" key="14">
    <source>
        <dbReference type="SAM" id="SignalP"/>
    </source>
</evidence>
<evidence type="ECO:0000256" key="11">
    <source>
        <dbReference type="ARBA" id="ARBA00037126"/>
    </source>
</evidence>
<evidence type="ECO:0000256" key="3">
    <source>
        <dbReference type="ARBA" id="ARBA00022692"/>
    </source>
</evidence>
<keyword evidence="17" id="KW-1185">Reference proteome</keyword>
<name>A0A931MYW5_9HYPH</name>
<keyword evidence="9 13" id="KW-0326">Glycosidase</keyword>
<dbReference type="Proteomes" id="UP000631694">
    <property type="component" value="Unassembled WGS sequence"/>
</dbReference>
<dbReference type="GO" id="GO:0005886">
    <property type="term" value="C:plasma membrane"/>
    <property type="evidence" value="ECO:0007669"/>
    <property type="project" value="UniProtKB-SubCell"/>
</dbReference>
<evidence type="ECO:0000313" key="16">
    <source>
        <dbReference type="EMBL" id="MBH0237146.1"/>
    </source>
</evidence>
<evidence type="ECO:0000256" key="5">
    <source>
        <dbReference type="ARBA" id="ARBA00022968"/>
    </source>
</evidence>
<dbReference type="InterPro" id="IPR001547">
    <property type="entry name" value="Glyco_hydro_5"/>
</dbReference>
<keyword evidence="4 13" id="KW-0378">Hydrolase</keyword>
<evidence type="ECO:0000256" key="13">
    <source>
        <dbReference type="RuleBase" id="RU361153"/>
    </source>
</evidence>
<evidence type="ECO:0000313" key="17">
    <source>
        <dbReference type="Proteomes" id="UP000631694"/>
    </source>
</evidence>
<evidence type="ECO:0000256" key="8">
    <source>
        <dbReference type="ARBA" id="ARBA00023180"/>
    </source>
</evidence>
<keyword evidence="7" id="KW-0472">Membrane</keyword>
<evidence type="ECO:0000256" key="10">
    <source>
        <dbReference type="ARBA" id="ARBA00023316"/>
    </source>
</evidence>
<feature type="domain" description="Glycoside hydrolase family 5" evidence="15">
    <location>
        <begin position="63"/>
        <end position="360"/>
    </location>
</feature>
<evidence type="ECO:0000256" key="6">
    <source>
        <dbReference type="ARBA" id="ARBA00022989"/>
    </source>
</evidence>
<dbReference type="InterPro" id="IPR050386">
    <property type="entry name" value="Glycosyl_hydrolase_5"/>
</dbReference>
<evidence type="ECO:0000256" key="4">
    <source>
        <dbReference type="ARBA" id="ARBA00022801"/>
    </source>
</evidence>
<reference evidence="16" key="1">
    <citation type="submission" date="2020-12" db="EMBL/GenBank/DDBJ databases">
        <title>Methylobrevis albus sp. nov., isolated from fresh water lack sediment.</title>
        <authorList>
            <person name="Zou Q."/>
        </authorList>
    </citation>
    <scope>NUCLEOTIDE SEQUENCE</scope>
    <source>
        <strain evidence="16">L22</strain>
    </source>
</reference>
<evidence type="ECO:0000256" key="1">
    <source>
        <dbReference type="ARBA" id="ARBA00004401"/>
    </source>
</evidence>
<dbReference type="Gene3D" id="3.20.20.80">
    <property type="entry name" value="Glycosidases"/>
    <property type="match status" value="1"/>
</dbReference>
<comment type="caution">
    <text evidence="16">The sequence shown here is derived from an EMBL/GenBank/DDBJ whole genome shotgun (WGS) entry which is preliminary data.</text>
</comment>
<keyword evidence="6" id="KW-1133">Transmembrane helix</keyword>
<comment type="function">
    <text evidence="11">Glucosidase involved in the degradation of cellulosic biomass. Active on lichenan.</text>
</comment>
<dbReference type="AlphaFoldDB" id="A0A931MYW5"/>
<proteinExistence type="inferred from homology"/>
<dbReference type="PANTHER" id="PTHR31297:SF34">
    <property type="entry name" value="GLUCAN 1,3-BETA-GLUCOSIDASE 2"/>
    <property type="match status" value="1"/>
</dbReference>
<dbReference type="Pfam" id="PF00150">
    <property type="entry name" value="Cellulase"/>
    <property type="match status" value="1"/>
</dbReference>
<accession>A0A931MYW5</accession>
<dbReference type="GO" id="GO:0008422">
    <property type="term" value="F:beta-glucosidase activity"/>
    <property type="evidence" value="ECO:0007669"/>
    <property type="project" value="TreeGrafter"/>
</dbReference>
<protein>
    <recommendedName>
        <fullName evidence="12">Exo-1,3-beta-glucanase D</fullName>
    </recommendedName>
</protein>
<evidence type="ECO:0000256" key="12">
    <source>
        <dbReference type="ARBA" id="ARBA00041260"/>
    </source>
</evidence>
<sequence length="395" mass="42620">MSGRTRSGLAAGLLALAAALLPAPAMAAADFPGCFALEGSSVPANRMAALSRGFNVPDWVEAPETRTPDPVVLDHLQLLGMRHIRLPVNGELVMPRFASEAETALTLESLRSVLARLTANGWAASVDLHPGRRFSELHVSDPDAAEAEIATAWTRLAGVIRDFPADAVFAELLNEPSAGEAVWSEQMPRLAAHLREVLPEHTLIVGPSGAQRIDQLVRMQPLEDPNVVYAVHYYDPMPFTHQGLTWAPPGDPLAPLAAVPFPATRNDPAVVSQIEALKAQGHQRSADLLDRTLTIDWNAAMVAREFALLAEWSRKAGRPTLVNEFGVLRFVANPTDRARWLAAVVDAAETNCTAWTHWDFSDGFGLLDDLTRLPDSLIVRALFDPASVGGEGDGL</sequence>
<keyword evidence="10" id="KW-0961">Cell wall biogenesis/degradation</keyword>
<feature type="signal peptide" evidence="14">
    <location>
        <begin position="1"/>
        <end position="27"/>
    </location>
</feature>
<dbReference type="GO" id="GO:0009251">
    <property type="term" value="P:glucan catabolic process"/>
    <property type="evidence" value="ECO:0007669"/>
    <property type="project" value="TreeGrafter"/>
</dbReference>
<evidence type="ECO:0000256" key="2">
    <source>
        <dbReference type="ARBA" id="ARBA00022475"/>
    </source>
</evidence>
<gene>
    <name evidence="16" type="ORF">I5731_04875</name>
</gene>
<dbReference type="EMBL" id="JADZLT010000041">
    <property type="protein sequence ID" value="MBH0237146.1"/>
    <property type="molecule type" value="Genomic_DNA"/>
</dbReference>
<dbReference type="GO" id="GO:0005576">
    <property type="term" value="C:extracellular region"/>
    <property type="evidence" value="ECO:0007669"/>
    <property type="project" value="TreeGrafter"/>
</dbReference>
<organism evidence="16 17">
    <name type="scientific">Methylobrevis albus</name>
    <dbReference type="NCBI Taxonomy" id="2793297"/>
    <lineage>
        <taxon>Bacteria</taxon>
        <taxon>Pseudomonadati</taxon>
        <taxon>Pseudomonadota</taxon>
        <taxon>Alphaproteobacteria</taxon>
        <taxon>Hyphomicrobiales</taxon>
        <taxon>Pleomorphomonadaceae</taxon>
        <taxon>Methylobrevis</taxon>
    </lineage>
</organism>
<keyword evidence="3" id="KW-0812">Transmembrane</keyword>
<dbReference type="SUPFAM" id="SSF51445">
    <property type="entry name" value="(Trans)glycosidases"/>
    <property type="match status" value="1"/>
</dbReference>
<dbReference type="RefSeq" id="WP_197310247.1">
    <property type="nucleotide sequence ID" value="NZ_JADZLT010000041.1"/>
</dbReference>
<comment type="subcellular location">
    <subcellularLocation>
        <location evidence="1">Cell membrane</location>
        <topology evidence="1">Single-pass type II membrane protein</topology>
    </subcellularLocation>
</comment>
<keyword evidence="5" id="KW-0735">Signal-anchor</keyword>
<keyword evidence="14" id="KW-0732">Signal</keyword>
<dbReference type="PANTHER" id="PTHR31297">
    <property type="entry name" value="GLUCAN ENDO-1,6-BETA-GLUCOSIDASE B"/>
    <property type="match status" value="1"/>
</dbReference>
<evidence type="ECO:0000259" key="15">
    <source>
        <dbReference type="Pfam" id="PF00150"/>
    </source>
</evidence>
<dbReference type="GO" id="GO:0071555">
    <property type="term" value="P:cell wall organization"/>
    <property type="evidence" value="ECO:0007669"/>
    <property type="project" value="UniProtKB-KW"/>
</dbReference>
<keyword evidence="8" id="KW-0325">Glycoprotein</keyword>
<keyword evidence="2" id="KW-1003">Cell membrane</keyword>
<comment type="similarity">
    <text evidence="13">Belongs to the glycosyl hydrolase 5 (cellulase A) family.</text>
</comment>
<feature type="chain" id="PRO_5037688250" description="Exo-1,3-beta-glucanase D" evidence="14">
    <location>
        <begin position="28"/>
        <end position="395"/>
    </location>
</feature>
<dbReference type="GO" id="GO:0009986">
    <property type="term" value="C:cell surface"/>
    <property type="evidence" value="ECO:0007669"/>
    <property type="project" value="TreeGrafter"/>
</dbReference>
<evidence type="ECO:0000256" key="9">
    <source>
        <dbReference type="ARBA" id="ARBA00023295"/>
    </source>
</evidence>
<evidence type="ECO:0000256" key="7">
    <source>
        <dbReference type="ARBA" id="ARBA00023136"/>
    </source>
</evidence>
<dbReference type="InterPro" id="IPR017853">
    <property type="entry name" value="GH"/>
</dbReference>